<evidence type="ECO:0000256" key="2">
    <source>
        <dbReference type="ARBA" id="ARBA00001946"/>
    </source>
</evidence>
<proteinExistence type="predicted"/>
<dbReference type="GO" id="GO:0003918">
    <property type="term" value="F:DNA topoisomerase type II (double strand cut, ATP-hydrolyzing) activity"/>
    <property type="evidence" value="ECO:0007669"/>
    <property type="project" value="UniProtKB-EC"/>
</dbReference>
<dbReference type="EMBL" id="FNRF01000001">
    <property type="protein sequence ID" value="SEA03701.1"/>
    <property type="molecule type" value="Genomic_DNA"/>
</dbReference>
<dbReference type="PRINTS" id="PR00418">
    <property type="entry name" value="TPI2FAMILY"/>
</dbReference>
<dbReference type="InterPro" id="IPR003594">
    <property type="entry name" value="HATPase_dom"/>
</dbReference>
<name>A0A1H3XXV9_XYLRU</name>
<evidence type="ECO:0000259" key="6">
    <source>
        <dbReference type="Pfam" id="PF02518"/>
    </source>
</evidence>
<reference evidence="7 8" key="1">
    <citation type="submission" date="2016-10" db="EMBL/GenBank/DDBJ databases">
        <authorList>
            <person name="de Groot N.N."/>
        </authorList>
    </citation>
    <scope>NUCLEOTIDE SEQUENCE [LARGE SCALE GENOMIC DNA]</scope>
    <source>
        <strain evidence="7 8">D31d</strain>
    </source>
</reference>
<keyword evidence="4 7" id="KW-0413">Isomerase</keyword>
<dbReference type="InterPro" id="IPR020568">
    <property type="entry name" value="Ribosomal_Su5_D2-typ_SF"/>
</dbReference>
<dbReference type="GO" id="GO:0003677">
    <property type="term" value="F:DNA binding"/>
    <property type="evidence" value="ECO:0007669"/>
    <property type="project" value="InterPro"/>
</dbReference>
<dbReference type="Pfam" id="PF02518">
    <property type="entry name" value="HATPase_c"/>
    <property type="match status" value="1"/>
</dbReference>
<gene>
    <name evidence="7" type="ORF">SAMN05216462_0397</name>
</gene>
<dbReference type="Gene3D" id="3.30.230.10">
    <property type="match status" value="1"/>
</dbReference>
<sequence>MELWDRMSETSSLTLRDHICIRPRLYIGHFGDGSTYESGLYDMLKEILNNSVDEFRMIGENRIEVTINDGRVATIRDYGRGIPLGKLIHYACKRYWGEKKESERFRRSIDPTGLGLKIVNALCQRFEIQSFQDGNVRKAVFERGRLISDITEKTQASNGTYVIFEPDNQFFGSYRFHTDIVLNILRHIAYMNVGLGIDFMGQHICSHHGVKDLLEARLTSEKLYPIVHLQSKGIEIAFTHIDDDEDTCYSFVNGHETPSGGTHLEAFKYYLTRTIHFFYDRFKPADVFPGIVAAVSIQIQDPVFESQTKIKLGSTLMAPDGMSIKKFTGDFIKEEVYHYLYTHADMAEVLYNKMIKNRLRRKGQI</sequence>
<dbReference type="Proteomes" id="UP000182257">
    <property type="component" value="Unassembled WGS sequence"/>
</dbReference>
<dbReference type="SMART" id="SM00433">
    <property type="entry name" value="TOP2c"/>
    <property type="match status" value="1"/>
</dbReference>
<evidence type="ECO:0000313" key="8">
    <source>
        <dbReference type="Proteomes" id="UP000182257"/>
    </source>
</evidence>
<dbReference type="PANTHER" id="PTHR45866">
    <property type="entry name" value="DNA GYRASE/TOPOISOMERASE SUBUNIT B"/>
    <property type="match status" value="1"/>
</dbReference>
<dbReference type="SUPFAM" id="SSF55874">
    <property type="entry name" value="ATPase domain of HSP90 chaperone/DNA topoisomerase II/histidine kinase"/>
    <property type="match status" value="1"/>
</dbReference>
<dbReference type="RefSeq" id="WP_081352814.1">
    <property type="nucleotide sequence ID" value="NZ_FNRF01000001.1"/>
</dbReference>
<comment type="cofactor">
    <cofactor evidence="2">
        <name>Mg(2+)</name>
        <dbReference type="ChEBI" id="CHEBI:18420"/>
    </cofactor>
</comment>
<dbReference type="AlphaFoldDB" id="A0A1H3XXV9"/>
<dbReference type="InterPro" id="IPR013506">
    <property type="entry name" value="Topo_IIA_bsu_dom2"/>
</dbReference>
<evidence type="ECO:0000256" key="1">
    <source>
        <dbReference type="ARBA" id="ARBA00000185"/>
    </source>
</evidence>
<dbReference type="InterPro" id="IPR001241">
    <property type="entry name" value="Topo_IIA"/>
</dbReference>
<protein>
    <recommendedName>
        <fullName evidence="3">DNA topoisomerase (ATP-hydrolyzing)</fullName>
        <ecNumber evidence="3">5.6.2.2</ecNumber>
    </recommendedName>
</protein>
<dbReference type="InterPro" id="IPR014721">
    <property type="entry name" value="Ribsml_uS5_D2-typ_fold_subgr"/>
</dbReference>
<comment type="catalytic activity">
    <reaction evidence="1">
        <text>ATP-dependent breakage, passage and rejoining of double-stranded DNA.</text>
        <dbReference type="EC" id="5.6.2.2"/>
    </reaction>
</comment>
<evidence type="ECO:0000313" key="7">
    <source>
        <dbReference type="EMBL" id="SEA03701.1"/>
    </source>
</evidence>
<accession>A0A1H3XXV9</accession>
<evidence type="ECO:0000256" key="3">
    <source>
        <dbReference type="ARBA" id="ARBA00012895"/>
    </source>
</evidence>
<dbReference type="GO" id="GO:0006265">
    <property type="term" value="P:DNA topological change"/>
    <property type="evidence" value="ECO:0007669"/>
    <property type="project" value="InterPro"/>
</dbReference>
<dbReference type="GO" id="GO:0005524">
    <property type="term" value="F:ATP binding"/>
    <property type="evidence" value="ECO:0007669"/>
    <property type="project" value="InterPro"/>
</dbReference>
<dbReference type="OrthoDB" id="9809766at2"/>
<feature type="domain" description="DNA topoisomerase type IIA subunit B" evidence="5">
    <location>
        <begin position="230"/>
        <end position="362"/>
    </location>
</feature>
<organism evidence="7 8">
    <name type="scientific">Xylanibacter ruminicola</name>
    <name type="common">Prevotella ruminicola</name>
    <dbReference type="NCBI Taxonomy" id="839"/>
    <lineage>
        <taxon>Bacteria</taxon>
        <taxon>Pseudomonadati</taxon>
        <taxon>Bacteroidota</taxon>
        <taxon>Bacteroidia</taxon>
        <taxon>Bacteroidales</taxon>
        <taxon>Prevotellaceae</taxon>
        <taxon>Xylanibacter</taxon>
    </lineage>
</organism>
<dbReference type="Gene3D" id="3.30.565.10">
    <property type="entry name" value="Histidine kinase-like ATPase, C-terminal domain"/>
    <property type="match status" value="1"/>
</dbReference>
<dbReference type="PANTHER" id="PTHR45866:SF2">
    <property type="entry name" value="DNA TOPOISOMERASE (ATP-HYDROLYZING)"/>
    <property type="match status" value="1"/>
</dbReference>
<dbReference type="EC" id="5.6.2.2" evidence="3"/>
<evidence type="ECO:0000256" key="4">
    <source>
        <dbReference type="ARBA" id="ARBA00023235"/>
    </source>
</evidence>
<dbReference type="Pfam" id="PF00204">
    <property type="entry name" value="DNA_gyraseB"/>
    <property type="match status" value="1"/>
</dbReference>
<evidence type="ECO:0000259" key="5">
    <source>
        <dbReference type="Pfam" id="PF00204"/>
    </source>
</evidence>
<dbReference type="SUPFAM" id="SSF54211">
    <property type="entry name" value="Ribosomal protein S5 domain 2-like"/>
    <property type="match status" value="1"/>
</dbReference>
<dbReference type="InterPro" id="IPR036890">
    <property type="entry name" value="HATPase_C_sf"/>
</dbReference>
<feature type="domain" description="Histidine kinase/HSP90-like ATPase" evidence="6">
    <location>
        <begin position="37"/>
        <end position="165"/>
    </location>
</feature>